<sequence length="145" mass="16679">MDKSRFLSKVLGIYLIIVSLAMFANLQQFTIYVQELLKDAPLMLVTGFWTLIIGLLMVVSHNVWQWNWRLLITLIGWIILLKGASMIFYPHYVDRATLVFMQDTNIAYSAAGFELILGIILCYLGFKRSRKVKSVDQKSRNGNKS</sequence>
<evidence type="ECO:0000313" key="3">
    <source>
        <dbReference type="Proteomes" id="UP000192511"/>
    </source>
</evidence>
<reference evidence="2" key="1">
    <citation type="submission" date="2017-12" db="EMBL/GenBank/DDBJ databases">
        <title>FDA dAtabase for Regulatory Grade micrObial Sequences (FDA-ARGOS): Supporting development and validation of Infectious Disease Dx tests.</title>
        <authorList>
            <person name="Kerrigan L."/>
            <person name="Tallon L.J."/>
            <person name="Sadzewicz L."/>
            <person name="Sengamalay N."/>
            <person name="Ott S."/>
            <person name="Godinez A."/>
            <person name="Nagaraj S."/>
            <person name="Vavikolanu K."/>
            <person name="Vyas G."/>
            <person name="Nadendla S."/>
            <person name="Aluvathingal J."/>
            <person name="Sichtig H."/>
        </authorList>
    </citation>
    <scope>NUCLEOTIDE SEQUENCE [LARGE SCALE GENOMIC DNA]</scope>
    <source>
        <strain evidence="2">FDAARGOS_200</strain>
    </source>
</reference>
<feature type="transmembrane region" description="Helical" evidence="1">
    <location>
        <begin position="71"/>
        <end position="93"/>
    </location>
</feature>
<proteinExistence type="predicted"/>
<feature type="transmembrane region" description="Helical" evidence="1">
    <location>
        <begin position="40"/>
        <end position="59"/>
    </location>
</feature>
<organism evidence="2 3">
    <name type="scientific">Legionella anisa</name>
    <dbReference type="NCBI Taxonomy" id="28082"/>
    <lineage>
        <taxon>Bacteria</taxon>
        <taxon>Pseudomonadati</taxon>
        <taxon>Pseudomonadota</taxon>
        <taxon>Gammaproteobacteria</taxon>
        <taxon>Legionellales</taxon>
        <taxon>Legionellaceae</taxon>
        <taxon>Legionella</taxon>
    </lineage>
</organism>
<evidence type="ECO:0008006" key="4">
    <source>
        <dbReference type="Google" id="ProtNLM"/>
    </source>
</evidence>
<dbReference type="EMBL" id="NBTX02000004">
    <property type="protein sequence ID" value="PNL62938.1"/>
    <property type="molecule type" value="Genomic_DNA"/>
</dbReference>
<feature type="transmembrane region" description="Helical" evidence="1">
    <location>
        <begin position="12"/>
        <end position="34"/>
    </location>
</feature>
<comment type="caution">
    <text evidence="2">The sequence shown here is derived from an EMBL/GenBank/DDBJ whole genome shotgun (WGS) entry which is preliminary data.</text>
</comment>
<dbReference type="GeneID" id="98063906"/>
<evidence type="ECO:0000313" key="2">
    <source>
        <dbReference type="EMBL" id="PNL62938.1"/>
    </source>
</evidence>
<protein>
    <recommendedName>
        <fullName evidence="4">Integral membrane protein (PIN domain superfamily)</fullName>
    </recommendedName>
</protein>
<keyword evidence="1" id="KW-0472">Membrane</keyword>
<accession>A0AAX0WX46</accession>
<feature type="transmembrane region" description="Helical" evidence="1">
    <location>
        <begin position="105"/>
        <end position="126"/>
    </location>
</feature>
<dbReference type="Proteomes" id="UP000192511">
    <property type="component" value="Unassembled WGS sequence"/>
</dbReference>
<keyword evidence="3" id="KW-1185">Reference proteome</keyword>
<dbReference type="RefSeq" id="WP_019234472.1">
    <property type="nucleotide sequence ID" value="NZ_CAAAHR010000047.1"/>
</dbReference>
<dbReference type="AlphaFoldDB" id="A0AAX0WX46"/>
<keyword evidence="1" id="KW-0812">Transmembrane</keyword>
<evidence type="ECO:0000256" key="1">
    <source>
        <dbReference type="SAM" id="Phobius"/>
    </source>
</evidence>
<gene>
    <name evidence="2" type="ORF">A6J39_017975</name>
</gene>
<keyword evidence="1" id="KW-1133">Transmembrane helix</keyword>
<name>A0AAX0WX46_9GAMM</name>